<dbReference type="EMBL" id="WOCE01000008">
    <property type="protein sequence ID" value="KAE9609021.1"/>
    <property type="molecule type" value="Genomic_DNA"/>
</dbReference>
<keyword evidence="4" id="KW-1185">Reference proteome</keyword>
<keyword evidence="2" id="KW-0812">Transmembrane</keyword>
<organism evidence="3 4">
    <name type="scientific">Lupinus albus</name>
    <name type="common">White lupine</name>
    <name type="synonym">Lupinus termis</name>
    <dbReference type="NCBI Taxonomy" id="3870"/>
    <lineage>
        <taxon>Eukaryota</taxon>
        <taxon>Viridiplantae</taxon>
        <taxon>Streptophyta</taxon>
        <taxon>Embryophyta</taxon>
        <taxon>Tracheophyta</taxon>
        <taxon>Spermatophyta</taxon>
        <taxon>Magnoliopsida</taxon>
        <taxon>eudicotyledons</taxon>
        <taxon>Gunneridae</taxon>
        <taxon>Pentapetalae</taxon>
        <taxon>rosids</taxon>
        <taxon>fabids</taxon>
        <taxon>Fabales</taxon>
        <taxon>Fabaceae</taxon>
        <taxon>Papilionoideae</taxon>
        <taxon>50 kb inversion clade</taxon>
        <taxon>genistoids sensu lato</taxon>
        <taxon>core genistoids</taxon>
        <taxon>Genisteae</taxon>
        <taxon>Lupinus</taxon>
    </lineage>
</organism>
<evidence type="ECO:0000313" key="3">
    <source>
        <dbReference type="EMBL" id="KAE9609021.1"/>
    </source>
</evidence>
<name>A0A6A4Q588_LUPAL</name>
<protein>
    <submittedName>
        <fullName evidence="3">Uncharacterized protein</fullName>
    </submittedName>
</protein>
<dbReference type="Proteomes" id="UP000447434">
    <property type="component" value="Chromosome 8"/>
</dbReference>
<evidence type="ECO:0000313" key="4">
    <source>
        <dbReference type="Proteomes" id="UP000447434"/>
    </source>
</evidence>
<dbReference type="AlphaFoldDB" id="A0A6A4Q588"/>
<sequence>MYQPTTLPTSLSASQATGSRNMGHLGFRINDQTSSQVRVSETRDLLSLIRQERASNIQLQQVAPPSANRPTIWKNWKGKNGEEYVPPRRGRPRKRFEVGESSKCPKQPKIEVPNFFWLWCILFEILFYFYLKNLLKMYLHLYIDWFQKDLSGTENAGPTSIQEEANNASENESNEVQNANPTSPSAPTPRDIANGLYSVTFEMNGVPIDPYLRLFKGPPEN</sequence>
<keyword evidence="2" id="KW-1133">Transmembrane helix</keyword>
<accession>A0A6A4Q588</accession>
<evidence type="ECO:0000256" key="2">
    <source>
        <dbReference type="SAM" id="Phobius"/>
    </source>
</evidence>
<comment type="caution">
    <text evidence="3">The sequence shown here is derived from an EMBL/GenBank/DDBJ whole genome shotgun (WGS) entry which is preliminary data.</text>
</comment>
<gene>
    <name evidence="3" type="ORF">Lalb_Chr08g0241841</name>
</gene>
<keyword evidence="2" id="KW-0472">Membrane</keyword>
<dbReference type="OrthoDB" id="10622808at2759"/>
<feature type="transmembrane region" description="Helical" evidence="2">
    <location>
        <begin position="114"/>
        <end position="131"/>
    </location>
</feature>
<feature type="region of interest" description="Disordered" evidence="1">
    <location>
        <begin position="156"/>
        <end position="189"/>
    </location>
</feature>
<evidence type="ECO:0000256" key="1">
    <source>
        <dbReference type="SAM" id="MobiDB-lite"/>
    </source>
</evidence>
<feature type="compositionally biased region" description="Low complexity" evidence="1">
    <location>
        <begin position="162"/>
        <end position="180"/>
    </location>
</feature>
<reference evidence="4" key="1">
    <citation type="journal article" date="2020" name="Nat. Commun.">
        <title>Genome sequence of the cluster root forming white lupin.</title>
        <authorList>
            <person name="Hufnagel B."/>
            <person name="Marques A."/>
            <person name="Soriano A."/>
            <person name="Marques L."/>
            <person name="Divol F."/>
            <person name="Doumas P."/>
            <person name="Sallet E."/>
            <person name="Mancinotti D."/>
            <person name="Carrere S."/>
            <person name="Marande W."/>
            <person name="Arribat S."/>
            <person name="Keller J."/>
            <person name="Huneau C."/>
            <person name="Blein T."/>
            <person name="Aime D."/>
            <person name="Laguerre M."/>
            <person name="Taylor J."/>
            <person name="Schubert V."/>
            <person name="Nelson M."/>
            <person name="Geu-Flores F."/>
            <person name="Crespi M."/>
            <person name="Gallardo-Guerrero K."/>
            <person name="Delaux P.-M."/>
            <person name="Salse J."/>
            <person name="Berges H."/>
            <person name="Guyot R."/>
            <person name="Gouzy J."/>
            <person name="Peret B."/>
        </authorList>
    </citation>
    <scope>NUCLEOTIDE SEQUENCE [LARGE SCALE GENOMIC DNA]</scope>
    <source>
        <strain evidence="4">cv. Amiga</strain>
    </source>
</reference>
<proteinExistence type="predicted"/>